<dbReference type="KEGG" id="pcl:Pcal_0767"/>
<feature type="coiled-coil region" evidence="1">
    <location>
        <begin position="3016"/>
        <end position="3043"/>
    </location>
</feature>
<dbReference type="HOGENOM" id="CLU_223322_0_0_2"/>
<keyword evidence="1" id="KW-0175">Coiled coil</keyword>
<feature type="compositionally biased region" description="Basic and acidic residues" evidence="2">
    <location>
        <begin position="3449"/>
        <end position="3502"/>
    </location>
</feature>
<sequence length="5058" mass="567589">MTCGPAPPAPPAPGDLLWWIVAAAGFYSFLRAWARREWDWFRPILGALIAIVVTPAVINFVIGGLFGHPTPLYSVEGFTLVLPSLEALERNAALTCAAYDALAEAAKALANAYGYVTAATAAIGVLMTAIFVMAVFTGAGVAAAVPILWSMYKAYNVASGVHEVLLSFFTITFSFMAIVGVLKHLAQIALWSPWLITFGVAALSVPRLRGIGALFVSLAVISIVVSYVAGAYAADAYATAQWAQAIAKWALDLSKEWQTEQNLTAGGSPAYVYMQPALWIGHYNNTFSTRALEGLYQDLVKDPVLGNNTRAAEAWRRALEAWKFAYNTTILARNVTNAPLYGGLVAAVEYGNKTWFFKRGNATDELKALVVWLDMDVHVSNASLCSMGMLAPAEKALLDRFLQRRPDKRGEFETLNETAHRLCRYLERSGLLQTWVLTWDGAFRRLVQPYTYNVTYHVGFQAGSAYGVAGAWGWVVPPEGEKCYDADGKEGGCGSLLASLKPGLYKYDAAAGQWAAKIDPLPGAVKSVWNFTVREAADSFYVSKSVDLYHYTEYCRWCAQWVNGTCVDWRLSWRDWYERYRVDWNYTTRYYNATVAWVDKPWRPSHLAHPSSKVVQVPWTEAIAVVVKWREAGPWWPDQPGNYCANWWTTAPDVYKVVTVFHTPRQPAVGYVYGWAWLSRADVAYAYNSTTLIGQISSSPQEDVWMEGAVQSAYCALAMDRYPYWAVDNATLRYAIGNLTAINRRALAAGVTYNNLTARWWQLRHIDEAFQKLEADVQRAMNSPDPEERRDAQVVWNLVQFYRRMAQIDVGQLAFLPPPHEEPEGYQLHQYHVVCINFHWKAKTAVNGTTRMEPAALWTIGATGFPLGYTNLTDFLIGRLADFYARLFRKGFPPPPKNVTLVAWLGDRRFEVRGYTRFAAGGEWWWDGSPLPYTPVDYNKTGALPASVWGFPIYDIYGVVFQALVLMASIAGEAWARMVAGSLYALGALEALGHLFGFPTPVRLIYPLVLDIISQLGYWLMIRVAIRAKLVARLLRPVKVYIDRAGRAVASKIPPAPEWLRRAFGWYVRHEPTPLRVVRVHMLSAVEQVKRRFWEELRKRLRELERGRIRGEELEEAAREAARSAAEGAKQAAKEAVKRTWYVLQSHDVVEFARRVSGRADAFFRTMEEKLIEAHPAIAVLLALYRGPYGVFAIVSEGAIRWLLRTGRITAQEAEELRRLRHLFWAMAAESRARAVAMERPNEEALKHYFEHREKVLRVVLSTVEQIKEAKSKEEIERALYSAAEHLARIDLKAVERVREAFELAAFGRRVGIGTTAKLAEALWEKRVGIEAVVERAKELLRMHYESAPLSYEELRHAALMRQIVLVKPLYAALAEARLYAAEGGVEQAKRAYEALKAVKPFERFGEVQLRELRSMAKRALSLERKLTEVEREIARVRELLPTADGQRAALEAQLAKLEAQRAHIAERLRELRARIRVEAGEAIERIARTYRGFLEDVRREVDPAFRRLRDALVAAEVRPRLVEELTNAVKRHEEVIRGEAARWSEAVQRLERALSTEITEEDIRLAKSLGLHRLAEYLEYVREVRAADAAASQPLADVKVKLERAEEVVRKLAEGKADRALAEAAEALGLKRVKAYAEEQIKWRAGEPLTTSLLDALEEARRYADALAKAGRALSQWRSLDVAELREAAKAAREVGLEQAAKAIERFVELKQRQVSDTALGELSKAKAVAEGLKALLEGRLLERLAEVKAAAEALGLKDVEKAVVRLSAVSHVESLEEAYRALKAQFEREGRDTSRLDEAYQRLKKVSEDLAKAKEDVKAAVKKYKEVIRREAVRWGEGVHQLKALFESQMSAEDALKGVEVAKALGLRRVERFLEEYVKYIPKREEYSVAATAVKAAREKALSVEPFARRELEEAVAKASSAEKLLTSLCELYNVGAEEAKRLSELAKGVGLGGAAQFFAEWGKVAKEASERREFEALSRLAKGLAKGRLAEEVALAAGEGLEVGRWLRAVEGVKPLYERAVEEASRLKTTAELAKRLSESVERWRYLDAGELRAAAQMAREGGFTKTAEFLEKAADFKAVVETAREVFERHEKVLKRLRALEQSARHELSKAVTIAEGLRALLEGDFYDRLSEARRAARALGLSEVDEALARLGRVKLSIERVGDEYAYDVGGAVRRVMADFGVDRLLLRAPLSAYVVATIEASIAREAASVFRQAFARYEREVATTAVYLPVREAQKLGPVVSPITAAFDFRSYVDELVKAGDLRRYYSSGGRAWRELAHLVAKASGAVLDLRAARKALEKGDDASIALAIALAYRAAKTYMRLEGDIRPLADVVAEVRYRLGLYDRTWAEFIEKVEGEKAKAKILEALRPRTVEEAVEQLKAAWAKSNYHALEERLGLTRTYAIPDADRALEYTAKALTAYRLAAMGFEEALSVARAQSFIRTAERYLRGRPLETPAREQPLYVARALARPLPEVKPSAIDEVAREAVIRLLREVEAGGAKAKALWRQVEELVKVSPDAFAEVVAYASSARGLAAHWARQLVAKMRREWDTYRTLWEAPVAIRLERLRDIPAAKVEAPVPRELVALALWAELAAKARPTAAKDIEAIKRVVGEVSPAALEEARLRAERVRAVLDDIEKLKAVDVERPVYIAFSSLEREVPGEDVKALTIDERAELLKAQRYLKHSDPRVAREGELLAKFAAGELTRSQLADELRKLGGPYTQEGCGAIEMPNRLKDIHAVLTAKLANEVAILRDVEELRHVAVGTAFHTAVRAGLGDEDAWRELRALAALDKAAERAVRYAELLRILRALSEGLERVVYETELAKRWPEYRHVLLEREYVLKRAEELRREGPERAIVAGLLEQFAEGRITRSELIEAARQKGVDLHEFSRNGVERVRGDVIRAVREAAAEFKQFAGAPRSLRDLLEGKLPRGLYAKMAEEIGVADVVYAELGVPARYAKYGLLEGIERYVKELKKLVLQLPGDASRALVAIEALRGELSAITPADLVADVVNKRGEVIARLKKALEEARAEVVRAVFDSIRTAGVRRIPRELLELAASTHFTPEELRMLLTELDAVRAVEERAVGWPSFAEYTPYIFATTDEAVARAWRKGGGLVYEAYELTEAGPRRVYVLAPKNAPIDEIREAFLSLRGVEIVGEPRWISWDAVEALGYVVERTEKGVVVRPRAEYQLSLEKPLPRAREAWEVVKRFRPDVVREALGHGWELVHWEDGVEAVNAYLFLRKLRGWEKFEGGDVERMFDELRRWYTPGLERHAAVISRRMYGFDAVDWLKGAYAVWARSRGEFVAKYVHRDPEALARVVWWAKKWAWGRLYDLLELEFRDPTVLRAVNIAVKRGFLSWGEALDLFHEWVRRNNIAKWDEEALRIALRGNITSEDYERAVRAFITSVKTAQQLEAEREALERWKLLQERMREEAEKARARRATRLRPEAAPKEEARPREEVEQREAAVKPGEEAKEAAPREEAKPAVEKAEEKEKPSAVEKPPTAEAARGVEERRAVEEKKEAEERREEEFVRVGKVMVKKGYEDDAVVKAFAAEDPQNWFTKLTPETYFRLRETLAPAYLHYLERAREWAASRERALSILASRHGRIDIPKRVKDRAVEKARAELEKHAARLVYRYGEEKAQAALVKIGILLEEWVREGELPNAHAEILRAMWAWEGEEKTANVTREWGFWLFREHFAELKKTAEALGVDVMHLWNAYRAALERYLAAVFAYGGLVEKAVTTVDKALYTTLVAAGGVALAEALQGVVRPEIVYTVSSAASLALAGRYREAVDVIKTAVHNVELAVRRVAGEVRVAVERLYEAIVEAVARLLQWLGEHWRVLAFVTAAVAAGLLTWMAAQQILADVDMAQFAKLAAGGFFGLAGVKKVDVDKALDDVLSGLRAMEGLERGGLAGHVSRGYASADFARLVEEAVKARLRAEAEAAEAGRLIRAKLAGGAAPRGDFDRFALNAAAVADTALGLVYEALRQKWRAVARPGIVENYAHVDKKFAEVFNVRERDVVHFLRYDVGDIAYGDAKTEGAVVLVFLGGEKIIRVEVLAKSVAGLPIRFKEVEWGGGRWVWLATAMINKPKNYVARIELRFTEKPEVEVRGGAAGVEGLRGLLATDAYGKEIGTPDPLLVKLFIDHFEKAKVEVAGVTLTKAGFSLQFRAVTLDEKPFEELFGDIAKKYGKDLWEIMKKTREMWREAVRKLYKDIMRVANEAAEVGKVKGVEAGREALVEGLKRLFEEREREALSAGRLDDALAIAVAGRLLLGIVNSPREWFSLLAGDGVVDIGGKTLGFSAKYAEVAEVVLRLLAAWAGAYGAGIRAKERMAVYSSADDIVKVLGAIFKGEVLKYAESSARSWSGLAGSHTPKVISLLALAQLLGVVEGKWAVELWLAHKAATTLAEPEVAQALDKFFARVEGVGEVKWEERGVNLYFKVRGLEDVERTATLKLYTDFHNFHLSCDSCNEVSVRRVLETVAEWLRPAVELLEERLRLAAEKQKWPRWHWNSLDLPAEVGWPMFLKLWRVYNMSLRVEEGGRELLRVEVLEARADGTAKFRLWFYKWRETRPDQPYVDVEIEPYQRKGDSIAFRGSVYANKAKGILRDHLAEIADLLKREGVEGVSLVRDGKVLEFSSAFRDSVLGRLSIRPELPPGEPPAVQYLGGLRFRVGDKEVEFGERVFGKTREFYAEPMFLSREEAERFASSLKAVGVDARIVGNVVRLDSDSFFGLLAVTNATPPGLTPLYRSNDLQVYASAEGGRMRFYFAVKHEGVWRAVEGLYEERALELWRKEREVLEAVRDAVARALKELGHPAEVGEPKERVDEKGSAVGHRLLLYGPHLKPFLEHAVRHVEAKPVEVRLEGRHIVISAGNVKAEVEFKLLKHREAEFLVAQDVVQTLALYKSLKEMGVPVEITPEGVKIDSETLWALVAIAVERDTPSALPAEVMPGVKLLKVYNVGNMHMYIFCAEGDHYYFVVKTGQEWRAAGGKKSGRHVMIAGKAAVVIVEAINALYREKGVERRVEVKHDKHNDRHYIYLTNVDLRLLGVEPTL</sequence>
<evidence type="ECO:0000256" key="3">
    <source>
        <dbReference type="SAM" id="Phobius"/>
    </source>
</evidence>
<protein>
    <submittedName>
        <fullName evidence="4">Chromosome segregation ATPase-like protein</fullName>
    </submittedName>
</protein>
<keyword evidence="3" id="KW-0472">Membrane</keyword>
<feature type="compositionally biased region" description="Basic and acidic residues" evidence="2">
    <location>
        <begin position="3513"/>
        <end position="3529"/>
    </location>
</feature>
<feature type="transmembrane region" description="Helical" evidence="3">
    <location>
        <begin position="121"/>
        <end position="152"/>
    </location>
</feature>
<feature type="compositionally biased region" description="Low complexity" evidence="2">
    <location>
        <begin position="3503"/>
        <end position="3512"/>
    </location>
</feature>
<dbReference type="RefSeq" id="WP_011849451.1">
    <property type="nucleotide sequence ID" value="NC_009073.1"/>
</dbReference>
<feature type="transmembrane region" description="Helical" evidence="3">
    <location>
        <begin position="164"/>
        <end position="182"/>
    </location>
</feature>
<dbReference type="eggNOG" id="arCOG00370">
    <property type="taxonomic scope" value="Archaea"/>
</dbReference>
<feature type="transmembrane region" description="Helical" evidence="3">
    <location>
        <begin position="16"/>
        <end position="33"/>
    </location>
</feature>
<feature type="coiled-coil region" evidence="1">
    <location>
        <begin position="1774"/>
        <end position="1832"/>
    </location>
</feature>
<name>A3MU76_PYRCJ</name>
<dbReference type="GeneID" id="4909263"/>
<keyword evidence="5" id="KW-1185">Reference proteome</keyword>
<feature type="transmembrane region" description="Helical" evidence="3">
    <location>
        <begin position="45"/>
        <end position="66"/>
    </location>
</feature>
<organism evidence="4 5">
    <name type="scientific">Pyrobaculum calidifontis (strain DSM 21063 / JCM 11548 / VA1)</name>
    <dbReference type="NCBI Taxonomy" id="410359"/>
    <lineage>
        <taxon>Archaea</taxon>
        <taxon>Thermoproteota</taxon>
        <taxon>Thermoprotei</taxon>
        <taxon>Thermoproteales</taxon>
        <taxon>Thermoproteaceae</taxon>
        <taxon>Pyrobaculum</taxon>
    </lineage>
</organism>
<reference evidence="4" key="1">
    <citation type="submission" date="2007-02" db="EMBL/GenBank/DDBJ databases">
        <title>Complete sequence of Pyrobaculum calidifontis JCM 11548.</title>
        <authorList>
            <consortium name="US DOE Joint Genome Institute"/>
            <person name="Copeland A."/>
            <person name="Lucas S."/>
            <person name="Lapidus A."/>
            <person name="Barry K."/>
            <person name="Glavina del Rio T."/>
            <person name="Dalin E."/>
            <person name="Tice H."/>
            <person name="Pitluck S."/>
            <person name="Chain P."/>
            <person name="Malfatti S."/>
            <person name="Shin M."/>
            <person name="Vergez L."/>
            <person name="Schmutz J."/>
            <person name="Larimer F."/>
            <person name="Land M."/>
            <person name="Hauser L."/>
            <person name="Kyrpides N."/>
            <person name="Mikhailova N."/>
            <person name="Cozen A.E."/>
            <person name="Fitz-Gibbon S.T."/>
            <person name="House C.H."/>
            <person name="Saltikov C."/>
            <person name="Lowe T.M."/>
            <person name="Richardson P."/>
        </authorList>
    </citation>
    <scope>NUCLEOTIDE SEQUENCE [LARGE SCALE GENOMIC DNA]</scope>
    <source>
        <strain evidence="4">JCM 11548</strain>
    </source>
</reference>
<dbReference type="Proteomes" id="UP000001431">
    <property type="component" value="Chromosome"/>
</dbReference>
<feature type="transmembrane region" description="Helical" evidence="3">
    <location>
        <begin position="212"/>
        <end position="234"/>
    </location>
</feature>
<dbReference type="OrthoDB" id="30402at2157"/>
<evidence type="ECO:0000256" key="2">
    <source>
        <dbReference type="SAM" id="MobiDB-lite"/>
    </source>
</evidence>
<feature type="region of interest" description="Disordered" evidence="2">
    <location>
        <begin position="3441"/>
        <end position="3529"/>
    </location>
</feature>
<dbReference type="STRING" id="410359.Pcal_0767"/>
<proteinExistence type="predicted"/>
<dbReference type="EMBL" id="CP000561">
    <property type="protein sequence ID" value="ABO08193.1"/>
    <property type="molecule type" value="Genomic_DNA"/>
</dbReference>
<feature type="transmembrane region" description="Helical" evidence="3">
    <location>
        <begin position="188"/>
        <end position="205"/>
    </location>
</feature>
<evidence type="ECO:0000313" key="4">
    <source>
        <dbReference type="EMBL" id="ABO08193.1"/>
    </source>
</evidence>
<feature type="coiled-coil region" evidence="1">
    <location>
        <begin position="1413"/>
        <end position="1475"/>
    </location>
</feature>
<accession>A3MU76</accession>
<gene>
    <name evidence="4" type="ordered locus">Pcal_0767</name>
</gene>
<keyword evidence="3" id="KW-0812">Transmembrane</keyword>
<evidence type="ECO:0000313" key="5">
    <source>
        <dbReference type="Proteomes" id="UP000001431"/>
    </source>
</evidence>
<keyword evidence="3" id="KW-1133">Transmembrane helix</keyword>
<evidence type="ECO:0000256" key="1">
    <source>
        <dbReference type="SAM" id="Coils"/>
    </source>
</evidence>